<feature type="binding site" evidence="13">
    <location>
        <position position="156"/>
    </location>
    <ligand>
        <name>substrate</name>
    </ligand>
</feature>
<evidence type="ECO:0000313" key="17">
    <source>
        <dbReference type="Proteomes" id="UP001299608"/>
    </source>
</evidence>
<dbReference type="Proteomes" id="UP001299608">
    <property type="component" value="Unassembled WGS sequence"/>
</dbReference>
<keyword evidence="16" id="KW-1185">Reference proteome</keyword>
<evidence type="ECO:0000256" key="3">
    <source>
        <dbReference type="ARBA" id="ARBA00008621"/>
    </source>
</evidence>
<comment type="caution">
    <text evidence="14">The sequence shown here is derived from an EMBL/GenBank/DDBJ whole genome shotgun (WGS) entry which is preliminary data.</text>
</comment>
<evidence type="ECO:0000256" key="8">
    <source>
        <dbReference type="ARBA" id="ARBA00025046"/>
    </source>
</evidence>
<dbReference type="Proteomes" id="UP000669239">
    <property type="component" value="Unassembled WGS sequence"/>
</dbReference>
<evidence type="ECO:0000256" key="9">
    <source>
        <dbReference type="ARBA" id="ARBA00029596"/>
    </source>
</evidence>
<evidence type="ECO:0000313" key="14">
    <source>
        <dbReference type="EMBL" id="MCG4746621.1"/>
    </source>
</evidence>
<evidence type="ECO:0000256" key="1">
    <source>
        <dbReference type="ARBA" id="ARBA00001342"/>
    </source>
</evidence>
<evidence type="ECO:0000256" key="2">
    <source>
        <dbReference type="ARBA" id="ARBA00001968"/>
    </source>
</evidence>
<evidence type="ECO:0000256" key="5">
    <source>
        <dbReference type="ARBA" id="ARBA00012213"/>
    </source>
</evidence>
<dbReference type="InterPro" id="IPR005493">
    <property type="entry name" value="RraA/RraA-like"/>
</dbReference>
<evidence type="ECO:0000256" key="7">
    <source>
        <dbReference type="ARBA" id="ARBA00016549"/>
    </source>
</evidence>
<dbReference type="GO" id="GO:0046872">
    <property type="term" value="F:metal ion binding"/>
    <property type="evidence" value="ECO:0007669"/>
    <property type="project" value="UniProtKB-KW"/>
</dbReference>
<feature type="binding site" evidence="13">
    <location>
        <position position="157"/>
    </location>
    <ligand>
        <name>Mg(2+)</name>
        <dbReference type="ChEBI" id="CHEBI:18420"/>
    </ligand>
</feature>
<dbReference type="CDD" id="cd16841">
    <property type="entry name" value="RraA_family"/>
    <property type="match status" value="1"/>
</dbReference>
<proteinExistence type="inferred from homology"/>
<evidence type="ECO:0000256" key="11">
    <source>
        <dbReference type="ARBA" id="ARBA00032305"/>
    </source>
</evidence>
<dbReference type="GO" id="GO:0008948">
    <property type="term" value="F:oxaloacetate decarboxylase activity"/>
    <property type="evidence" value="ECO:0007669"/>
    <property type="project" value="UniProtKB-EC"/>
</dbReference>
<reference evidence="15 16" key="1">
    <citation type="journal article" date="2020" name="Cell Host Microbe">
        <title>Functional and Genomic Variation between Human-Derived Isolates of Lachnospiraceae Reveals Inter- and Intra-Species Diversity.</title>
        <authorList>
            <person name="Sorbara M.T."/>
            <person name="Littmann E.R."/>
            <person name="Fontana E."/>
            <person name="Moody T.U."/>
            <person name="Kohout C.E."/>
            <person name="Gjonbalaj M."/>
            <person name="Eaton V."/>
            <person name="Seok R."/>
            <person name="Leiner I.M."/>
            <person name="Pamer E.G."/>
        </authorList>
    </citation>
    <scope>NUCLEOTIDE SEQUENCE [LARGE SCALE GENOMIC DNA]</scope>
    <source>
        <strain evidence="15 16">MSK.1.17</strain>
    </source>
</reference>
<sequence>MLPEKRQYNIARETIRHLDITDSERIERFRRAGYGGNVSDSLWELGVCDTVLSQRFKPLRQGMVLVGRALPVKLHTLAIDNSYTPPDGIQEFYKEYLQGKEHPQKIMMRKVASSPAGSVLCFDCGGDMQPAHFGEMSCQLAYSHGCRGMLLAGNCRDTQYVLKMEDFPMFSFGTAPNAFGGWIVTEVDVPAMLPGHLTHYVTIYPGDFIFGDNDGVQVIPGEVVDEVLLRVEEIYEKENSQRQMLAEGMPIDEVYAQFGVL</sequence>
<protein>
    <recommendedName>
        <fullName evidence="7">Putative 4-hydroxy-4-methyl-2-oxoglutarate aldolase</fullName>
        <ecNumber evidence="6">4.1.1.112</ecNumber>
        <ecNumber evidence="5">4.1.3.17</ecNumber>
    </recommendedName>
    <alternativeName>
        <fullName evidence="11">Oxaloacetate decarboxylase</fullName>
    </alternativeName>
    <alternativeName>
        <fullName evidence="9">Regulator of ribonuclease activity homolog</fullName>
    </alternativeName>
    <alternativeName>
        <fullName evidence="10">RraA-like protein</fullName>
    </alternativeName>
</protein>
<comment type="similarity">
    <text evidence="3">Belongs to the class II aldolase/RraA-like family.</text>
</comment>
<reference evidence="14" key="3">
    <citation type="submission" date="2022-01" db="EMBL/GenBank/DDBJ databases">
        <title>Collection of gut derived symbiotic bacterial strains cultured from healthy donors.</title>
        <authorList>
            <person name="Lin H."/>
            <person name="Kohout C."/>
            <person name="Waligurski E."/>
            <person name="Pamer E.G."/>
        </authorList>
    </citation>
    <scope>NUCLEOTIDE SEQUENCE</scope>
    <source>
        <strain evidence="14">DFI.6.55</strain>
    </source>
</reference>
<comment type="function">
    <text evidence="8">Catalyzes the aldol cleavage of 4-hydroxy-4-methyl-2-oxoglutarate (HMG) into 2 molecules of pyruvate. Also contains a secondary oxaloacetate (OAA) decarboxylase activity due to the common pyruvate enolate transition state formed following C-C bond cleavage in the retro-aldol and decarboxylation reactions.</text>
</comment>
<evidence type="ECO:0000256" key="10">
    <source>
        <dbReference type="ARBA" id="ARBA00030169"/>
    </source>
</evidence>
<keyword evidence="13" id="KW-0460">Magnesium</keyword>
<dbReference type="PANTHER" id="PTHR33254:SF4">
    <property type="entry name" value="4-HYDROXY-4-METHYL-2-OXOGLUTARATE ALDOLASE 3-RELATED"/>
    <property type="match status" value="1"/>
</dbReference>
<evidence type="ECO:0000313" key="16">
    <source>
        <dbReference type="Proteomes" id="UP000669239"/>
    </source>
</evidence>
<dbReference type="RefSeq" id="WP_117563019.1">
    <property type="nucleotide sequence ID" value="NZ_JAAITT010000013.1"/>
</dbReference>
<gene>
    <name evidence="15" type="ORF">G5B36_10745</name>
    <name evidence="14" type="ORF">L0N08_14460</name>
</gene>
<reference evidence="15" key="2">
    <citation type="submission" date="2020-02" db="EMBL/GenBank/DDBJ databases">
        <authorList>
            <person name="Littmann E."/>
            <person name="Sorbara M."/>
        </authorList>
    </citation>
    <scope>NUCLEOTIDE SEQUENCE</scope>
    <source>
        <strain evidence="15">MSK.1.17</strain>
    </source>
</reference>
<dbReference type="EMBL" id="JAKNGE010000017">
    <property type="protein sequence ID" value="MCG4746621.1"/>
    <property type="molecule type" value="Genomic_DNA"/>
</dbReference>
<evidence type="ECO:0000256" key="12">
    <source>
        <dbReference type="ARBA" id="ARBA00047973"/>
    </source>
</evidence>
<dbReference type="EMBL" id="JAAITT010000013">
    <property type="protein sequence ID" value="NSJ49176.1"/>
    <property type="molecule type" value="Genomic_DNA"/>
</dbReference>
<dbReference type="EC" id="4.1.1.112" evidence="6"/>
<evidence type="ECO:0000256" key="13">
    <source>
        <dbReference type="PIRSR" id="PIRSR605493-1"/>
    </source>
</evidence>
<dbReference type="InterPro" id="IPR036704">
    <property type="entry name" value="RraA/RraA-like_sf"/>
</dbReference>
<dbReference type="GO" id="GO:0047443">
    <property type="term" value="F:4-hydroxy-4-methyl-2-oxoglutarate aldolase activity"/>
    <property type="evidence" value="ECO:0007669"/>
    <property type="project" value="UniProtKB-EC"/>
</dbReference>
<comment type="cofactor">
    <cofactor evidence="2">
        <name>a divalent metal cation</name>
        <dbReference type="ChEBI" id="CHEBI:60240"/>
    </cofactor>
</comment>
<dbReference type="PANTHER" id="PTHR33254">
    <property type="entry name" value="4-HYDROXY-4-METHYL-2-OXOGLUTARATE ALDOLASE 3-RELATED"/>
    <property type="match status" value="1"/>
</dbReference>
<keyword evidence="13" id="KW-0479">Metal-binding</keyword>
<comment type="catalytic activity">
    <reaction evidence="1">
        <text>4-hydroxy-4-methyl-2-oxoglutarate = 2 pyruvate</text>
        <dbReference type="Rhea" id="RHEA:22748"/>
        <dbReference type="ChEBI" id="CHEBI:15361"/>
        <dbReference type="ChEBI" id="CHEBI:58276"/>
        <dbReference type="EC" id="4.1.3.17"/>
    </reaction>
</comment>
<evidence type="ECO:0000256" key="6">
    <source>
        <dbReference type="ARBA" id="ARBA00012947"/>
    </source>
</evidence>
<accession>A0AAW5BZF5</accession>
<dbReference type="EC" id="4.1.3.17" evidence="5"/>
<dbReference type="SUPFAM" id="SSF89562">
    <property type="entry name" value="RraA-like"/>
    <property type="match status" value="1"/>
</dbReference>
<name>A0AAW5BZF5_9FIRM</name>
<dbReference type="Pfam" id="PF03737">
    <property type="entry name" value="RraA-like"/>
    <property type="match status" value="1"/>
</dbReference>
<comment type="catalytic activity">
    <reaction evidence="12">
        <text>oxaloacetate + H(+) = pyruvate + CO2</text>
        <dbReference type="Rhea" id="RHEA:15641"/>
        <dbReference type="ChEBI" id="CHEBI:15361"/>
        <dbReference type="ChEBI" id="CHEBI:15378"/>
        <dbReference type="ChEBI" id="CHEBI:16452"/>
        <dbReference type="ChEBI" id="CHEBI:16526"/>
        <dbReference type="EC" id="4.1.1.112"/>
    </reaction>
</comment>
<evidence type="ECO:0000313" key="15">
    <source>
        <dbReference type="EMBL" id="NSJ49176.1"/>
    </source>
</evidence>
<dbReference type="AlphaFoldDB" id="A0AAW5BZF5"/>
<evidence type="ECO:0000256" key="4">
    <source>
        <dbReference type="ARBA" id="ARBA00011233"/>
    </source>
</evidence>
<organism evidence="14 17">
    <name type="scientific">Enterocloster aldenensis</name>
    <dbReference type="NCBI Taxonomy" id="358742"/>
    <lineage>
        <taxon>Bacteria</taxon>
        <taxon>Bacillati</taxon>
        <taxon>Bacillota</taxon>
        <taxon>Clostridia</taxon>
        <taxon>Lachnospirales</taxon>
        <taxon>Lachnospiraceae</taxon>
        <taxon>Enterocloster</taxon>
    </lineage>
</organism>
<comment type="subunit">
    <text evidence="4">Homotrimer.</text>
</comment>
<dbReference type="Gene3D" id="3.50.30.40">
    <property type="entry name" value="Ribonuclease E inhibitor RraA/RraA-like"/>
    <property type="match status" value="1"/>
</dbReference>
<comment type="cofactor">
    <cofactor evidence="13">
        <name>Mg(2+)</name>
        <dbReference type="ChEBI" id="CHEBI:18420"/>
    </cofactor>
</comment>